<keyword evidence="5" id="KW-1185">Reference proteome</keyword>
<dbReference type="Proteomes" id="UP000316598">
    <property type="component" value="Unassembled WGS sequence"/>
</dbReference>
<dbReference type="PANTHER" id="PTHR24216:SF65">
    <property type="entry name" value="PAXILLIN-LIKE PROTEIN 1"/>
    <property type="match status" value="1"/>
</dbReference>
<feature type="compositionally biased region" description="Low complexity" evidence="1">
    <location>
        <begin position="151"/>
        <end position="194"/>
    </location>
</feature>
<dbReference type="SUPFAM" id="SSF56300">
    <property type="entry name" value="Metallo-dependent phosphatases"/>
    <property type="match status" value="1"/>
</dbReference>
<feature type="region of interest" description="Disordered" evidence="1">
    <location>
        <begin position="96"/>
        <end position="216"/>
    </location>
</feature>
<organism evidence="4 5">
    <name type="scientific">Rubripirellula amarantea</name>
    <dbReference type="NCBI Taxonomy" id="2527999"/>
    <lineage>
        <taxon>Bacteria</taxon>
        <taxon>Pseudomonadati</taxon>
        <taxon>Planctomycetota</taxon>
        <taxon>Planctomycetia</taxon>
        <taxon>Pirellulales</taxon>
        <taxon>Pirellulaceae</taxon>
        <taxon>Rubripirellula</taxon>
    </lineage>
</organism>
<gene>
    <name evidence="4" type="primary">pcrC_2</name>
    <name evidence="4" type="ORF">Pla22_27760</name>
</gene>
<proteinExistence type="predicted"/>
<evidence type="ECO:0000256" key="1">
    <source>
        <dbReference type="SAM" id="MobiDB-lite"/>
    </source>
</evidence>
<reference evidence="4 5" key="1">
    <citation type="submission" date="2019-02" db="EMBL/GenBank/DDBJ databases">
        <title>Deep-cultivation of Planctomycetes and their phenomic and genomic characterization uncovers novel biology.</title>
        <authorList>
            <person name="Wiegand S."/>
            <person name="Jogler M."/>
            <person name="Boedeker C."/>
            <person name="Pinto D."/>
            <person name="Vollmers J."/>
            <person name="Rivas-Marin E."/>
            <person name="Kohn T."/>
            <person name="Peeters S.H."/>
            <person name="Heuer A."/>
            <person name="Rast P."/>
            <person name="Oberbeckmann S."/>
            <person name="Bunk B."/>
            <person name="Jeske O."/>
            <person name="Meyerdierks A."/>
            <person name="Storesund J.E."/>
            <person name="Kallscheuer N."/>
            <person name="Luecker S."/>
            <person name="Lage O.M."/>
            <person name="Pohl T."/>
            <person name="Merkel B.J."/>
            <person name="Hornburger P."/>
            <person name="Mueller R.-W."/>
            <person name="Bruemmer F."/>
            <person name="Labrenz M."/>
            <person name="Spormann A.M."/>
            <person name="Op Den Camp H."/>
            <person name="Overmann J."/>
            <person name="Amann R."/>
            <person name="Jetten M.S.M."/>
            <person name="Mascher T."/>
            <person name="Medema M.H."/>
            <person name="Devos D.P."/>
            <person name="Kaster A.-K."/>
            <person name="Ovreas L."/>
            <person name="Rohde M."/>
            <person name="Galperin M.Y."/>
            <person name="Jogler C."/>
        </authorList>
    </citation>
    <scope>NUCLEOTIDE SEQUENCE [LARGE SCALE GENOMIC DNA]</scope>
    <source>
        <strain evidence="4 5">Pla22</strain>
    </source>
</reference>
<dbReference type="AlphaFoldDB" id="A0A5C5WYY3"/>
<dbReference type="InterPro" id="IPR023155">
    <property type="entry name" value="Cyt_c-552/4"/>
</dbReference>
<feature type="compositionally biased region" description="Polar residues" evidence="1">
    <location>
        <begin position="24"/>
        <end position="39"/>
    </location>
</feature>
<evidence type="ECO:0000256" key="2">
    <source>
        <dbReference type="SAM" id="SignalP"/>
    </source>
</evidence>
<feature type="domain" description="Cytochrome c-552/4" evidence="3">
    <location>
        <begin position="530"/>
        <end position="611"/>
    </location>
</feature>
<dbReference type="InterPro" id="IPR029052">
    <property type="entry name" value="Metallo-depent_PP-like"/>
</dbReference>
<comment type="caution">
    <text evidence="4">The sequence shown here is derived from an EMBL/GenBank/DDBJ whole genome shotgun (WGS) entry which is preliminary data.</text>
</comment>
<dbReference type="EMBL" id="SJPI01000001">
    <property type="protein sequence ID" value="TWT55122.1"/>
    <property type="molecule type" value="Genomic_DNA"/>
</dbReference>
<evidence type="ECO:0000313" key="5">
    <source>
        <dbReference type="Proteomes" id="UP000316598"/>
    </source>
</evidence>
<dbReference type="PROSITE" id="PS51257">
    <property type="entry name" value="PROKAR_LIPOPROTEIN"/>
    <property type="match status" value="1"/>
</dbReference>
<feature type="region of interest" description="Disordered" evidence="1">
    <location>
        <begin position="23"/>
        <end position="65"/>
    </location>
</feature>
<feature type="compositionally biased region" description="Basic and acidic residues" evidence="1">
    <location>
        <begin position="46"/>
        <end position="56"/>
    </location>
</feature>
<evidence type="ECO:0000259" key="3">
    <source>
        <dbReference type="Pfam" id="PF13435"/>
    </source>
</evidence>
<accession>A0A5C5WYY3</accession>
<feature type="chain" id="PRO_5023151150" evidence="2">
    <location>
        <begin position="20"/>
        <end position="680"/>
    </location>
</feature>
<keyword evidence="2" id="KW-0732">Signal</keyword>
<feature type="signal peptide" evidence="2">
    <location>
        <begin position="1"/>
        <end position="19"/>
    </location>
</feature>
<evidence type="ECO:0000313" key="4">
    <source>
        <dbReference type="EMBL" id="TWT55122.1"/>
    </source>
</evidence>
<dbReference type="Gene3D" id="3.60.21.10">
    <property type="match status" value="1"/>
</dbReference>
<dbReference type="InterPro" id="IPR036280">
    <property type="entry name" value="Multihaem_cyt_sf"/>
</dbReference>
<name>A0A5C5WYY3_9BACT</name>
<dbReference type="Gene3D" id="1.10.1130.10">
    <property type="entry name" value="Flavocytochrome C3, Chain A"/>
    <property type="match status" value="1"/>
</dbReference>
<feature type="compositionally biased region" description="Pro residues" evidence="1">
    <location>
        <begin position="124"/>
        <end position="150"/>
    </location>
</feature>
<dbReference type="SUPFAM" id="SSF48695">
    <property type="entry name" value="Multiheme cytochromes"/>
    <property type="match status" value="1"/>
</dbReference>
<sequence length="680" mass="72415" precursor="true">MRMTALCAVCSFMSLVGCAPPASFPSQSDGQLSDFQTAQLDPLDPPSERSTDESRHYLTSIAPPSLSETSVSALNGLETSPTITLRLGDATTLVQTASGSEDVPSGVEIIPTPPGERDPAMTPQAPPSSPKPATPVPATPVPATPAPATPKPAETKPASPTPAKSTPMDSASAASPKPGAPAAPEAKMADASEAQPKPVNAPPKAGTDSIGGPEDYTTWTKPLVSMVFTGNQHGYIEPCGCTGLDRQKGGVARRFTFLDSLRQRGWDVIPMDAGNQVRRVGNQAKIKLQQSARALSEMGYQAVGFGPDDIRQGATDLLSIAYADSPEEAVFISANVLVLDPEFVARTKLIEQNGLKIGVTSITDPESLLAQTNEDITVGDMAASAKSAIDEMEPQSPDFSVLLFFGKEEAAEALVREVTGFDLVVVAGGFGEPTYQAKPIQDSDTRIIVTGDKGMYAGVVGLFGRQGAENGKLEMKYARVPLTHEFKDAPAMRGLMKDYQNQLRDIGLEGLGLLPPIPHSSGRKFVGTQTCAKCHTSAYEVWEGSAHAHATESIVKPSQDRGDVARHFDPECLSCHVTGWNPQEYHPYESGYLSLESTPHLTANGCENCHGPGAEHSAAEEGSGVSDEVRAQLRLAIQLPLEKAREKCMSCHDLDNSPDFHEPDAFEDVYWPEVEHYGLD</sequence>
<protein>
    <submittedName>
        <fullName evidence="4">Perchlorate reductase subunit gamma</fullName>
    </submittedName>
</protein>
<dbReference type="Pfam" id="PF13435">
    <property type="entry name" value="Cytochrome_C554"/>
    <property type="match status" value="1"/>
</dbReference>
<dbReference type="PANTHER" id="PTHR24216">
    <property type="entry name" value="PAXILLIN-RELATED"/>
    <property type="match status" value="1"/>
</dbReference>